<dbReference type="Proteomes" id="UP000295714">
    <property type="component" value="Unassembled WGS sequence"/>
</dbReference>
<sequence>MRNLFTILLIFITSVSLYSQDFDYRNILKKSIPATKDMSVVFNFKNTTVRIEESNDGKLHLNYALEFKGYSRKQIAETLEKISIKTAQSNNHITLEVNSNKAIQLINYSVDNEDKLLFKPSNTSIKTKTDNDSVVRISKDSLLKVIQRNRTPNPEQFLQQFTFFKGNDRNNMFNEVSSKRVDIMKSKFIIKIPPFIKLNINAENSNIYFGGEIQNELSISQTKGKLNVEELRNLYNNIKLNNVLSFDAERILGGTYNLKSVYNSNIASISQTEIKSEFSKIEIGEIGKQTKITDFNSEYWFYNWSKDFDHFGLFSEYSKIHLFYPKTNHSMKVIGNNTKNIIGQNFVANLQPTKTGEKYTMMTKDPHPGEALSGDIYFDIVHGIIYTHEDSIKKINK</sequence>
<comment type="caution">
    <text evidence="1">The sequence shown here is derived from an EMBL/GenBank/DDBJ whole genome shotgun (WGS) entry which is preliminary data.</text>
</comment>
<dbReference type="AlphaFoldDB" id="A0A4R1KNZ8"/>
<evidence type="ECO:0000313" key="2">
    <source>
        <dbReference type="Proteomes" id="UP000295714"/>
    </source>
</evidence>
<evidence type="ECO:0000313" key="1">
    <source>
        <dbReference type="EMBL" id="TCK66775.1"/>
    </source>
</evidence>
<organism evidence="1 2">
    <name type="scientific">Winogradskyella wandonensis</name>
    <dbReference type="NCBI Taxonomy" id="1442586"/>
    <lineage>
        <taxon>Bacteria</taxon>
        <taxon>Pseudomonadati</taxon>
        <taxon>Bacteroidota</taxon>
        <taxon>Flavobacteriia</taxon>
        <taxon>Flavobacteriales</taxon>
        <taxon>Flavobacteriaceae</taxon>
        <taxon>Winogradskyella</taxon>
    </lineage>
</organism>
<proteinExistence type="predicted"/>
<accession>A0A4R1KNZ8</accession>
<protein>
    <submittedName>
        <fullName evidence="1">Uncharacterized protein</fullName>
    </submittedName>
</protein>
<name>A0A4R1KNZ8_9FLAO</name>
<dbReference type="EMBL" id="SMGI01000003">
    <property type="protein sequence ID" value="TCK66775.1"/>
    <property type="molecule type" value="Genomic_DNA"/>
</dbReference>
<dbReference type="RefSeq" id="WP_132705290.1">
    <property type="nucleotide sequence ID" value="NZ_SMGI01000003.1"/>
</dbReference>
<dbReference type="OrthoDB" id="1198548at2"/>
<reference evidence="1 2" key="1">
    <citation type="journal article" date="2015" name="Stand. Genomic Sci.">
        <title>Genomic Encyclopedia of Bacterial and Archaeal Type Strains, Phase III: the genomes of soil and plant-associated and newly described type strains.</title>
        <authorList>
            <person name="Whitman W.B."/>
            <person name="Woyke T."/>
            <person name="Klenk H.P."/>
            <person name="Zhou Y."/>
            <person name="Lilburn T.G."/>
            <person name="Beck B.J."/>
            <person name="De Vos P."/>
            <person name="Vandamme P."/>
            <person name="Eisen J.A."/>
            <person name="Garrity G."/>
            <person name="Hugenholtz P."/>
            <person name="Kyrpides N.C."/>
        </authorList>
    </citation>
    <scope>NUCLEOTIDE SEQUENCE [LARGE SCALE GENOMIC DNA]</scope>
    <source>
        <strain evidence="1 2">CECT 8445</strain>
    </source>
</reference>
<keyword evidence="2" id="KW-1185">Reference proteome</keyword>
<gene>
    <name evidence="1" type="ORF">DFQ05_2049</name>
</gene>